<name>A0ABX8CLU2_9NOCA</name>
<evidence type="ECO:0000313" key="1">
    <source>
        <dbReference type="EMBL" id="QVI20917.1"/>
    </source>
</evidence>
<reference evidence="1 2" key="1">
    <citation type="submission" date="2021-04" db="EMBL/GenBank/DDBJ databases">
        <title>Nocardia tengchongensis.</title>
        <authorList>
            <person name="Zhuang k."/>
            <person name="Ran Y."/>
            <person name="Li W."/>
        </authorList>
    </citation>
    <scope>NUCLEOTIDE SEQUENCE [LARGE SCALE GENOMIC DNA]</scope>
    <source>
        <strain evidence="1 2">CFH S0057</strain>
    </source>
</reference>
<accession>A0ABX8CLU2</accession>
<proteinExistence type="predicted"/>
<sequence>MQHDLSRVSPSGFQDLAAALAVAEFGPQIQDMGPGADGGRDMICQGALLWKGSDDEPAETWNGYTVFQAKHKLRIASKQTDNATWLWNELRDELEQWADPESGRDPVPDYLMIVTNVPLTPVPGAGGFDWVNTQIKHHIALYSDRSRDVGDGAERKEKYRRLRRIRKWRIWDGNQIDVLLTRHAGVRRAFAAFLTAADVFAHLAEFTDRLPVDDLETGLRQHARTALTGDRTIYFDEAGSGEVKGTPVDRVAIDLPIHPRPKWRAPNCLSLHPRPR</sequence>
<protein>
    <recommendedName>
        <fullName evidence="3">Restriction endonuclease</fullName>
    </recommendedName>
</protein>
<keyword evidence="2" id="KW-1185">Reference proteome</keyword>
<evidence type="ECO:0008006" key="3">
    <source>
        <dbReference type="Google" id="ProtNLM"/>
    </source>
</evidence>
<gene>
    <name evidence="1" type="ORF">KHQ06_33365</name>
</gene>
<dbReference type="Proteomes" id="UP000683310">
    <property type="component" value="Chromosome"/>
</dbReference>
<organism evidence="1 2">
    <name type="scientific">Nocardia tengchongensis</name>
    <dbReference type="NCBI Taxonomy" id="2055889"/>
    <lineage>
        <taxon>Bacteria</taxon>
        <taxon>Bacillati</taxon>
        <taxon>Actinomycetota</taxon>
        <taxon>Actinomycetes</taxon>
        <taxon>Mycobacteriales</taxon>
        <taxon>Nocardiaceae</taxon>
        <taxon>Nocardia</taxon>
    </lineage>
</organism>
<evidence type="ECO:0000313" key="2">
    <source>
        <dbReference type="Proteomes" id="UP000683310"/>
    </source>
</evidence>
<dbReference type="EMBL" id="CP074371">
    <property type="protein sequence ID" value="QVI20917.1"/>
    <property type="molecule type" value="Genomic_DNA"/>
</dbReference>